<dbReference type="GO" id="GO:0005576">
    <property type="term" value="C:extracellular region"/>
    <property type="evidence" value="ECO:0007669"/>
    <property type="project" value="UniProtKB-SubCell"/>
</dbReference>
<dbReference type="PROSITE" id="PS00134">
    <property type="entry name" value="TRYPSIN_HIS"/>
    <property type="match status" value="1"/>
</dbReference>
<dbReference type="AlphaFoldDB" id="A0A9P0FVV8"/>
<name>A0A9P0FVV8_CHRIL</name>
<comment type="subcellular location">
    <subcellularLocation>
        <location evidence="1">Secreted</location>
        <location evidence="1">Extracellular space</location>
    </subcellularLocation>
</comment>
<accession>A0A9P0FVV8</accession>
<feature type="chain" id="PRO_5040344315" description="Peptidase S1 domain-containing protein" evidence="8">
    <location>
        <begin position="21"/>
        <end position="578"/>
    </location>
</feature>
<dbReference type="Gene3D" id="2.40.10.10">
    <property type="entry name" value="Trypsin-like serine proteases"/>
    <property type="match status" value="1"/>
</dbReference>
<dbReference type="GO" id="GO:0090729">
    <property type="term" value="F:toxin activity"/>
    <property type="evidence" value="ECO:0007669"/>
    <property type="project" value="UniProtKB-KW"/>
</dbReference>
<feature type="signal peptide" evidence="8">
    <location>
        <begin position="1"/>
        <end position="20"/>
    </location>
</feature>
<evidence type="ECO:0000256" key="6">
    <source>
        <dbReference type="ARBA" id="ARBA00084094"/>
    </source>
</evidence>
<keyword evidence="6" id="KW-1205">Fibrinolytic toxin</keyword>
<dbReference type="PANTHER" id="PTHR24260:SF143">
    <property type="entry name" value="SERINE PROTEASE GD-LIKE PROTEIN"/>
    <property type="match status" value="1"/>
</dbReference>
<dbReference type="InterPro" id="IPR001314">
    <property type="entry name" value="Peptidase_S1A"/>
</dbReference>
<evidence type="ECO:0000259" key="9">
    <source>
        <dbReference type="PROSITE" id="PS50240"/>
    </source>
</evidence>
<dbReference type="InterPro" id="IPR009003">
    <property type="entry name" value="Peptidase_S1_PA"/>
</dbReference>
<sequence length="578" mass="64085">MDMKIVWFCALVLSLDIVESQYSNSPCPNFFDFESDGNQIYGRIILRGSVPVPSLVLRINFTVAAQLYSKGSPETEAQKNYVGRLEAENSNSLLQTYNSGLPVRYRVHFPVTRPLPKLTALTVNGETVCYGPGDVPRPNSYVTTLSLQHTSFLQGGGPLGPVGPVYNNFPPPRRPDPVENQYGDDAQVFTFNNIEPPGWNNGGNSPYYVVNNTQPTRPVYQQPTQVYQPSRPIYEQDEQVQDERPQYRPQKPAKPVYQPVTKRPVYQAPVTRPPPPPKQENFYYPEPETEAPRPATPRPVYRKPESQSSIPECGTVAGGNERVPLIFHGKGYPRGDVPWLVAIYKSDGGTLGFTCGGTLVSNRHVITAAHCMYNREMKVPIKDFVVKVGVHNLNDWGDDITVTRTLIAADIHETYNASTLENDIVVFTFNKRVTFNTYIRAACLWSGSIDQNLIVGATGVVAGWGDQSGPKQGEPQMVHLPVVSTAVCRASKPDFHLLTSETTLCAGDRTGAGPCRGDSGGGLYLLDGGKWRLRGVVSVSLRAVNSESVCNLNEYLIFTDTAQYLPWIRRVMSENYFD</sequence>
<evidence type="ECO:0000256" key="5">
    <source>
        <dbReference type="ARBA" id="ARBA00055534"/>
    </source>
</evidence>
<reference evidence="10" key="1">
    <citation type="submission" date="2021-12" db="EMBL/GenBank/DDBJ databases">
        <authorList>
            <person name="King R."/>
        </authorList>
    </citation>
    <scope>NUCLEOTIDE SEQUENCE</scope>
</reference>
<dbReference type="PRINTS" id="PR00722">
    <property type="entry name" value="CHYMOTRYPSIN"/>
</dbReference>
<keyword evidence="11" id="KW-1185">Reference proteome</keyword>
<evidence type="ECO:0000313" key="11">
    <source>
        <dbReference type="Proteomes" id="UP001154114"/>
    </source>
</evidence>
<proteinExistence type="predicted"/>
<dbReference type="GO" id="GO:0006508">
    <property type="term" value="P:proteolysis"/>
    <property type="evidence" value="ECO:0007669"/>
    <property type="project" value="InterPro"/>
</dbReference>
<evidence type="ECO:0000313" key="10">
    <source>
        <dbReference type="EMBL" id="CAH0595139.1"/>
    </source>
</evidence>
<organism evidence="10 11">
    <name type="scientific">Chrysodeixis includens</name>
    <name type="common">Soybean looper</name>
    <name type="synonym">Pseudoplusia includens</name>
    <dbReference type="NCBI Taxonomy" id="689277"/>
    <lineage>
        <taxon>Eukaryota</taxon>
        <taxon>Metazoa</taxon>
        <taxon>Ecdysozoa</taxon>
        <taxon>Arthropoda</taxon>
        <taxon>Hexapoda</taxon>
        <taxon>Insecta</taxon>
        <taxon>Pterygota</taxon>
        <taxon>Neoptera</taxon>
        <taxon>Endopterygota</taxon>
        <taxon>Lepidoptera</taxon>
        <taxon>Glossata</taxon>
        <taxon>Ditrysia</taxon>
        <taxon>Noctuoidea</taxon>
        <taxon>Noctuidae</taxon>
        <taxon>Plusiinae</taxon>
        <taxon>Chrysodeixis</taxon>
    </lineage>
</organism>
<dbReference type="Pfam" id="PF16030">
    <property type="entry name" value="GD_N"/>
    <property type="match status" value="1"/>
</dbReference>
<dbReference type="InterPro" id="IPR031986">
    <property type="entry name" value="GD_N"/>
</dbReference>
<dbReference type="FunFam" id="2.40.10.10:FF:000068">
    <property type="entry name" value="transmembrane protease serine 2"/>
    <property type="match status" value="1"/>
</dbReference>
<feature type="domain" description="Peptidase S1" evidence="9">
    <location>
        <begin position="316"/>
        <end position="573"/>
    </location>
</feature>
<evidence type="ECO:0000256" key="7">
    <source>
        <dbReference type="SAM" id="MobiDB-lite"/>
    </source>
</evidence>
<dbReference type="SMART" id="SM00020">
    <property type="entry name" value="Tryp_SPc"/>
    <property type="match status" value="1"/>
</dbReference>
<dbReference type="InterPro" id="IPR018114">
    <property type="entry name" value="TRYPSIN_HIS"/>
</dbReference>
<keyword evidence="3" id="KW-1015">Disulfide bond</keyword>
<evidence type="ECO:0000256" key="1">
    <source>
        <dbReference type="ARBA" id="ARBA00004239"/>
    </source>
</evidence>
<dbReference type="PANTHER" id="PTHR24260">
    <property type="match status" value="1"/>
</dbReference>
<evidence type="ECO:0000256" key="3">
    <source>
        <dbReference type="ARBA" id="ARBA00023157"/>
    </source>
</evidence>
<dbReference type="SUPFAM" id="SSF50494">
    <property type="entry name" value="Trypsin-like serine proteases"/>
    <property type="match status" value="1"/>
</dbReference>
<dbReference type="OrthoDB" id="238681at2759"/>
<dbReference type="InterPro" id="IPR001254">
    <property type="entry name" value="Trypsin_dom"/>
</dbReference>
<protein>
    <recommendedName>
        <fullName evidence="9">Peptidase S1 domain-containing protein</fullName>
    </recommendedName>
</protein>
<keyword evidence="8" id="KW-0732">Signal</keyword>
<dbReference type="InterPro" id="IPR043504">
    <property type="entry name" value="Peptidase_S1_PA_chymotrypsin"/>
</dbReference>
<evidence type="ECO:0000256" key="2">
    <source>
        <dbReference type="ARBA" id="ARBA00022656"/>
    </source>
</evidence>
<dbReference type="InterPro" id="IPR051333">
    <property type="entry name" value="CLIP_Serine_Protease"/>
</dbReference>
<feature type="region of interest" description="Disordered" evidence="7">
    <location>
        <begin position="236"/>
        <end position="312"/>
    </location>
</feature>
<dbReference type="EMBL" id="LR824024">
    <property type="protein sequence ID" value="CAH0595139.1"/>
    <property type="molecule type" value="Genomic_DNA"/>
</dbReference>
<dbReference type="CDD" id="cd00190">
    <property type="entry name" value="Tryp_SPc"/>
    <property type="match status" value="1"/>
</dbReference>
<dbReference type="GO" id="GO:0004252">
    <property type="term" value="F:serine-type endopeptidase activity"/>
    <property type="evidence" value="ECO:0007669"/>
    <property type="project" value="InterPro"/>
</dbReference>
<comment type="function">
    <text evidence="5">Fibrinolytic activity; shows preferential cleavage of Arg-Gly bonds in all three fibrinogen chains. Contact with the caterpillars causes severe bleeding, due the anticoagulant effect of the protein.</text>
</comment>
<dbReference type="Pfam" id="PF00089">
    <property type="entry name" value="Trypsin"/>
    <property type="match status" value="1"/>
</dbReference>
<evidence type="ECO:0000256" key="4">
    <source>
        <dbReference type="ARBA" id="ARBA00023240"/>
    </source>
</evidence>
<evidence type="ECO:0000256" key="8">
    <source>
        <dbReference type="SAM" id="SignalP"/>
    </source>
</evidence>
<dbReference type="Proteomes" id="UP001154114">
    <property type="component" value="Chromosome 21"/>
</dbReference>
<dbReference type="PROSITE" id="PS50240">
    <property type="entry name" value="TRYPSIN_DOM"/>
    <property type="match status" value="1"/>
</dbReference>
<keyword evidence="4" id="KW-1199">Hemostasis impairing toxin</keyword>
<gene>
    <name evidence="10" type="ORF">CINC_LOCUS6571</name>
</gene>
<keyword evidence="2" id="KW-0800">Toxin</keyword>